<keyword evidence="4 5" id="KW-0472">Membrane</keyword>
<name>A0A812HPA1_9DINO</name>
<feature type="transmembrane region" description="Helical" evidence="5">
    <location>
        <begin position="462"/>
        <end position="479"/>
    </location>
</feature>
<feature type="transmembrane region" description="Helical" evidence="5">
    <location>
        <begin position="486"/>
        <end position="508"/>
    </location>
</feature>
<keyword evidence="3 5" id="KW-1133">Transmembrane helix</keyword>
<feature type="domain" description="SLC26A/SulP transporter" evidence="6">
    <location>
        <begin position="381"/>
        <end position="677"/>
    </location>
</feature>
<dbReference type="AlphaFoldDB" id="A0A812HPA1"/>
<keyword evidence="2 5" id="KW-0812">Transmembrane</keyword>
<dbReference type="PANTHER" id="PTHR43310">
    <property type="entry name" value="SULFATE TRANSPORTER YBAR-RELATED"/>
    <property type="match status" value="1"/>
</dbReference>
<protein>
    <submittedName>
        <fullName evidence="7">YbaR protein</fullName>
    </submittedName>
</protein>
<evidence type="ECO:0000256" key="2">
    <source>
        <dbReference type="ARBA" id="ARBA00022692"/>
    </source>
</evidence>
<feature type="transmembrane region" description="Helical" evidence="5">
    <location>
        <begin position="552"/>
        <end position="574"/>
    </location>
</feature>
<dbReference type="Proteomes" id="UP000604046">
    <property type="component" value="Unassembled WGS sequence"/>
</dbReference>
<evidence type="ECO:0000259" key="6">
    <source>
        <dbReference type="Pfam" id="PF00916"/>
    </source>
</evidence>
<evidence type="ECO:0000313" key="8">
    <source>
        <dbReference type="Proteomes" id="UP000604046"/>
    </source>
</evidence>
<gene>
    <name evidence="7" type="primary">ybaR</name>
    <name evidence="7" type="ORF">SNAT2548_LOCUS1782</name>
</gene>
<accession>A0A812HPA1</accession>
<sequence length="689" mass="74393">MTRDAHQWEQWCAKAGPRLNISACEVMQHTLAAVAYCHSKGGPPPGHEWPQLTSSCLSPMATKSTSHESFTTWPLWPVARPAMPSAGGAAQATNSGFLGLFGISRESCAFGDPPDVDLVILCHEARGLDMSPGEQVFVSLRDQKRSDPEKLTAPGTAWQLRSARADSVLQIRAWAAPDEEAARTDAARRRLLGELRLPLSALRALSLSMLYQTWLTLDTPGLEGAELGPHELELKMDEGSRQLYQPKLCLSLCQLESASGLGKLALGPDAPEDVRTAQWSAVLRSQMQHLTMSSVMHRQSLKAGRPLRAPLTSESNHQLTVTTASKVRLCDKGGLASDFRRLRLLQSPVVCAERLVWARRGRFVPPDLLTREGVTPSYITKEVLLGVTIGFAQVPESVAFAFLAHVRPHVALHAAWIMGLFCSLLGGRPGMINGATGAFAAIIATFLPAPNVPGGNGAHVELLFPSVMLAGLFMLVASASNLSRFILLLPTPVMVGFCNGLAIVIGMAQLHPFHDESSLSGWKEGYELLWMLVITATSMATMEFLPKVPLQLFKVIPSSLMAILVAILIEFAIVRPCGWRTDTIGDVSEFTSETAFPIPFFVQHPSTGYNLHGIIDSWSSIQSILVQGILLCVVGSIESLMTSEVVESFTKTPSEGDRTLFAMGLGNMVSGFLGGMGGNAMTLGLGTRR</sequence>
<organism evidence="7 8">
    <name type="scientific">Symbiodinium natans</name>
    <dbReference type="NCBI Taxonomy" id="878477"/>
    <lineage>
        <taxon>Eukaryota</taxon>
        <taxon>Sar</taxon>
        <taxon>Alveolata</taxon>
        <taxon>Dinophyceae</taxon>
        <taxon>Suessiales</taxon>
        <taxon>Symbiodiniaceae</taxon>
        <taxon>Symbiodinium</taxon>
    </lineage>
</organism>
<reference evidence="7" key="1">
    <citation type="submission" date="2021-02" db="EMBL/GenBank/DDBJ databases">
        <authorList>
            <person name="Dougan E. K."/>
            <person name="Rhodes N."/>
            <person name="Thang M."/>
            <person name="Chan C."/>
        </authorList>
    </citation>
    <scope>NUCLEOTIDE SEQUENCE</scope>
</reference>
<comment type="caution">
    <text evidence="7">The sequence shown here is derived from an EMBL/GenBank/DDBJ whole genome shotgun (WGS) entry which is preliminary data.</text>
</comment>
<feature type="transmembrane region" description="Helical" evidence="5">
    <location>
        <begin position="434"/>
        <end position="450"/>
    </location>
</feature>
<comment type="subcellular location">
    <subcellularLocation>
        <location evidence="1">Membrane</location>
        <topology evidence="1">Multi-pass membrane protein</topology>
    </subcellularLocation>
</comment>
<dbReference type="InterPro" id="IPR052706">
    <property type="entry name" value="Membrane-Transporter-like"/>
</dbReference>
<proteinExistence type="predicted"/>
<dbReference type="OrthoDB" id="288203at2759"/>
<keyword evidence="8" id="KW-1185">Reference proteome</keyword>
<evidence type="ECO:0000256" key="4">
    <source>
        <dbReference type="ARBA" id="ARBA00023136"/>
    </source>
</evidence>
<evidence type="ECO:0000256" key="1">
    <source>
        <dbReference type="ARBA" id="ARBA00004141"/>
    </source>
</evidence>
<dbReference type="PANTHER" id="PTHR43310:SF1">
    <property type="entry name" value="SULFATE TRANSPORTER YBAR-RELATED"/>
    <property type="match status" value="1"/>
</dbReference>
<dbReference type="InterPro" id="IPR011547">
    <property type="entry name" value="SLC26A/SulP_dom"/>
</dbReference>
<evidence type="ECO:0000256" key="5">
    <source>
        <dbReference type="SAM" id="Phobius"/>
    </source>
</evidence>
<feature type="transmembrane region" description="Helical" evidence="5">
    <location>
        <begin position="528"/>
        <end position="545"/>
    </location>
</feature>
<dbReference type="EMBL" id="CAJNDS010000102">
    <property type="protein sequence ID" value="CAE6956763.1"/>
    <property type="molecule type" value="Genomic_DNA"/>
</dbReference>
<evidence type="ECO:0000256" key="3">
    <source>
        <dbReference type="ARBA" id="ARBA00022989"/>
    </source>
</evidence>
<dbReference type="GO" id="GO:0016020">
    <property type="term" value="C:membrane"/>
    <property type="evidence" value="ECO:0007669"/>
    <property type="project" value="UniProtKB-SubCell"/>
</dbReference>
<evidence type="ECO:0000313" key="7">
    <source>
        <dbReference type="EMBL" id="CAE6956763.1"/>
    </source>
</evidence>
<dbReference type="Pfam" id="PF00916">
    <property type="entry name" value="Sulfate_transp"/>
    <property type="match status" value="1"/>
</dbReference>